<dbReference type="InterPro" id="IPR052924">
    <property type="entry name" value="OsmC/Ohr_hydroprdx_reductase"/>
</dbReference>
<evidence type="ECO:0000313" key="1">
    <source>
        <dbReference type="EMBL" id="AII14562.1"/>
    </source>
</evidence>
<keyword evidence="2" id="KW-1185">Reference proteome</keyword>
<dbReference type="EMBL" id="CP009043">
    <property type="protein sequence ID" value="AII14562.1"/>
    <property type="molecule type" value="Genomic_DNA"/>
</dbReference>
<dbReference type="OrthoDB" id="5356953at2"/>
<dbReference type="AlphaFoldDB" id="A0A076FAQ1"/>
<dbReference type="Gene3D" id="3.30.300.20">
    <property type="match status" value="1"/>
</dbReference>
<accession>A0A076FAQ1</accession>
<dbReference type="STRING" id="1244531.CIG2463D_0717"/>
<evidence type="ECO:0000313" key="2">
    <source>
        <dbReference type="Proteomes" id="UP000028486"/>
    </source>
</evidence>
<dbReference type="InterPro" id="IPR036102">
    <property type="entry name" value="OsmC/Ohrsf"/>
</dbReference>
<dbReference type="RefSeq" id="WP_038453771.1">
    <property type="nucleotide sequence ID" value="NZ_CP009043.1"/>
</dbReference>
<gene>
    <name evidence="1" type="ORF">CIG1485E_0716</name>
</gene>
<dbReference type="InterPro" id="IPR015946">
    <property type="entry name" value="KH_dom-like_a/b"/>
</dbReference>
<protein>
    <submittedName>
        <fullName evidence="1">OsmC family protein</fullName>
    </submittedName>
</protein>
<name>A0A076FAQ1_9BACT</name>
<dbReference type="Pfam" id="PF02566">
    <property type="entry name" value="OsmC"/>
    <property type="match status" value="1"/>
</dbReference>
<dbReference type="HOGENOM" id="CLU_100275_2_0_7"/>
<dbReference type="KEGG" id="caj:CIG1485E_0716"/>
<dbReference type="SUPFAM" id="SSF82784">
    <property type="entry name" value="OsmC-like"/>
    <property type="match status" value="1"/>
</dbReference>
<sequence length="176" mass="18766">MANCAINSCTRLDPIDKAGLEALIKAGKQNPDVIKTLKCRTVAEGKFRHANYIRTLPAYIVDEPPTLLGEDTAPNPSEAVLAALGSCIAVGIHANAIAQNIVITKLEVELEGDLNITAVWGTGDLGEKPLGFTDVRVKVDLQSNAQKSTNDALVAHALKYSPVANTLLRNVNLEVK</sequence>
<dbReference type="eggNOG" id="COG1765">
    <property type="taxonomic scope" value="Bacteria"/>
</dbReference>
<dbReference type="Proteomes" id="UP000028486">
    <property type="component" value="Chromosome"/>
</dbReference>
<organism evidence="1 2">
    <name type="scientific">Campylobacter iguaniorum</name>
    <dbReference type="NCBI Taxonomy" id="1244531"/>
    <lineage>
        <taxon>Bacteria</taxon>
        <taxon>Pseudomonadati</taxon>
        <taxon>Campylobacterota</taxon>
        <taxon>Epsilonproteobacteria</taxon>
        <taxon>Campylobacterales</taxon>
        <taxon>Campylobacteraceae</taxon>
        <taxon>Campylobacter</taxon>
    </lineage>
</organism>
<dbReference type="PATRIC" id="fig|1244531.5.peg.713"/>
<proteinExistence type="predicted"/>
<dbReference type="InterPro" id="IPR003718">
    <property type="entry name" value="OsmC/Ohr_fam"/>
</dbReference>
<reference evidence="2" key="1">
    <citation type="journal article" date="2014" name="Genome Announc.">
        <title>Complete Genome Sequence of Campylobacter iguaniorum Strain 1485ET, Isolated from a Bearded Dragon (Pogona vitticeps).</title>
        <authorList>
            <person name="Gilbert M.J."/>
            <person name="Miller W.G."/>
            <person name="Yee E."/>
            <person name="Kik M."/>
            <person name="Wagenaar J.A."/>
            <person name="Duim B."/>
        </authorList>
    </citation>
    <scope>NUCLEOTIDE SEQUENCE [LARGE SCALE GENOMIC DNA]</scope>
    <source>
        <strain evidence="2">1485E</strain>
    </source>
</reference>
<dbReference type="PANTHER" id="PTHR35368:SF1">
    <property type="entry name" value="HYDROPEROXIDE REDUCTASE"/>
    <property type="match status" value="1"/>
</dbReference>
<dbReference type="PANTHER" id="PTHR35368">
    <property type="entry name" value="HYDROPEROXIDE REDUCTASE"/>
    <property type="match status" value="1"/>
</dbReference>